<dbReference type="FunFam" id="3.30.565.10:FF:000023">
    <property type="entry name" value="PAS domain-containing sensor histidine kinase"/>
    <property type="match status" value="1"/>
</dbReference>
<keyword evidence="8" id="KW-0547">Nucleotide-binding</keyword>
<evidence type="ECO:0000259" key="14">
    <source>
        <dbReference type="PROSITE" id="PS50109"/>
    </source>
</evidence>
<reference evidence="17" key="4">
    <citation type="submission" date="2020-10" db="EMBL/GenBank/DDBJ databases">
        <authorList>
            <person name="Bassil N.M."/>
            <person name="Lloyd J.R."/>
        </authorList>
    </citation>
    <scope>NUCLEOTIDE SEQUENCE</scope>
    <source>
        <strain evidence="17">NB2006</strain>
    </source>
</reference>
<dbReference type="InterPro" id="IPR036097">
    <property type="entry name" value="HisK_dim/P_sf"/>
</dbReference>
<dbReference type="Gene3D" id="3.30.565.10">
    <property type="entry name" value="Histidine kinase-like ATPase, C-terminal domain"/>
    <property type="match status" value="1"/>
</dbReference>
<feature type="transmembrane region" description="Helical" evidence="13">
    <location>
        <begin position="12"/>
        <end position="29"/>
    </location>
</feature>
<dbReference type="SMART" id="SM00387">
    <property type="entry name" value="HATPase_c"/>
    <property type="match status" value="1"/>
</dbReference>
<keyword evidence="13" id="KW-1133">Transmembrane helix</keyword>
<dbReference type="Pfam" id="PF02518">
    <property type="entry name" value="HATPase_c"/>
    <property type="match status" value="1"/>
</dbReference>
<feature type="domain" description="HAMP" evidence="15">
    <location>
        <begin position="185"/>
        <end position="237"/>
    </location>
</feature>
<dbReference type="GO" id="GO:0045121">
    <property type="term" value="C:membrane raft"/>
    <property type="evidence" value="ECO:0007669"/>
    <property type="project" value="UniProtKB-SubCell"/>
</dbReference>
<reference evidence="17 18" key="3">
    <citation type="journal article" date="2019" name="Int. J. Syst. Evol. Microbiol.">
        <title>Anaerobacillus isosaccharinicus sp. nov., an alkaliphilic bacterium which degrades isosaccharinic acid.</title>
        <authorList>
            <person name="Bassil N.M."/>
            <person name="Lloyd J.R."/>
        </authorList>
    </citation>
    <scope>NUCLEOTIDE SEQUENCE [LARGE SCALE GENOMIC DNA]</scope>
    <source>
        <strain evidence="17 18">NB2006</strain>
    </source>
</reference>
<dbReference type="EMBL" id="LQXD01000130">
    <property type="protein sequence ID" value="OIJ12039.1"/>
    <property type="molecule type" value="Genomic_DNA"/>
</dbReference>
<evidence type="ECO:0000259" key="15">
    <source>
        <dbReference type="PROSITE" id="PS50885"/>
    </source>
</evidence>
<proteinExistence type="predicted"/>
<evidence type="ECO:0000256" key="1">
    <source>
        <dbReference type="ARBA" id="ARBA00000085"/>
    </source>
</evidence>
<dbReference type="Pfam" id="PF00672">
    <property type="entry name" value="HAMP"/>
    <property type="match status" value="1"/>
</dbReference>
<dbReference type="Proteomes" id="UP000180175">
    <property type="component" value="Chromosome"/>
</dbReference>
<feature type="transmembrane region" description="Helical" evidence="13">
    <location>
        <begin position="164"/>
        <end position="184"/>
    </location>
</feature>
<name>A0A1S2LHN8_9BACI</name>
<keyword evidence="11" id="KW-0902">Two-component regulatory system</keyword>
<evidence type="ECO:0000256" key="12">
    <source>
        <dbReference type="ARBA" id="ARBA00023136"/>
    </source>
</evidence>
<organism evidence="16 18">
    <name type="scientific">Anaerobacillus isosaccharinicus</name>
    <dbReference type="NCBI Taxonomy" id="1532552"/>
    <lineage>
        <taxon>Bacteria</taxon>
        <taxon>Bacillati</taxon>
        <taxon>Bacillota</taxon>
        <taxon>Bacilli</taxon>
        <taxon>Bacillales</taxon>
        <taxon>Bacillaceae</taxon>
        <taxon>Anaerobacillus</taxon>
    </lineage>
</organism>
<dbReference type="SUPFAM" id="SSF47384">
    <property type="entry name" value="Homodimeric domain of signal transducing histidine kinase"/>
    <property type="match status" value="1"/>
</dbReference>
<dbReference type="KEGG" id="aia:AWH56_004380"/>
<evidence type="ECO:0000256" key="10">
    <source>
        <dbReference type="ARBA" id="ARBA00022840"/>
    </source>
</evidence>
<dbReference type="PANTHER" id="PTHR43711">
    <property type="entry name" value="TWO-COMPONENT HISTIDINE KINASE"/>
    <property type="match status" value="1"/>
</dbReference>
<dbReference type="Gene3D" id="1.10.287.130">
    <property type="match status" value="1"/>
</dbReference>
<keyword evidence="10" id="KW-0067">ATP-binding</keyword>
<keyword evidence="7" id="KW-0808">Transferase</keyword>
<dbReference type="Gene3D" id="1.10.8.500">
    <property type="entry name" value="HAMP domain in histidine kinase"/>
    <property type="match status" value="1"/>
</dbReference>
<evidence type="ECO:0000313" key="16">
    <source>
        <dbReference type="EMBL" id="OIJ12039.1"/>
    </source>
</evidence>
<dbReference type="GO" id="GO:0005524">
    <property type="term" value="F:ATP binding"/>
    <property type="evidence" value="ECO:0007669"/>
    <property type="project" value="UniProtKB-KW"/>
</dbReference>
<dbReference type="CDD" id="cd00082">
    <property type="entry name" value="HisKA"/>
    <property type="match status" value="1"/>
</dbReference>
<dbReference type="OrthoDB" id="9813151at2"/>
<evidence type="ECO:0000256" key="5">
    <source>
        <dbReference type="ARBA" id="ARBA00022475"/>
    </source>
</evidence>
<evidence type="ECO:0000256" key="7">
    <source>
        <dbReference type="ARBA" id="ARBA00022679"/>
    </source>
</evidence>
<comment type="subcellular location">
    <subcellularLocation>
        <location evidence="3">Cell membrane</location>
        <topology evidence="3">Multi-pass membrane protein</topology>
    </subcellularLocation>
    <subcellularLocation>
        <location evidence="2">Membrane raft</location>
        <topology evidence="2">Multi-pass membrane protein</topology>
    </subcellularLocation>
</comment>
<comment type="catalytic activity">
    <reaction evidence="1">
        <text>ATP + protein L-histidine = ADP + protein N-phospho-L-histidine.</text>
        <dbReference type="EC" id="2.7.13.3"/>
    </reaction>
</comment>
<keyword evidence="13" id="KW-0812">Transmembrane</keyword>
<dbReference type="FunFam" id="1.10.287.130:FF:000001">
    <property type="entry name" value="Two-component sensor histidine kinase"/>
    <property type="match status" value="1"/>
</dbReference>
<feature type="domain" description="Histidine kinase" evidence="14">
    <location>
        <begin position="245"/>
        <end position="461"/>
    </location>
</feature>
<dbReference type="EC" id="2.7.13.3" evidence="4"/>
<reference evidence="17 18" key="2">
    <citation type="journal article" date="2017" name="Genome Announc.">
        <title>Draft Genome Sequences of Four Alkaliphilic Bacteria Belonging to the Anaerobacillus Genus.</title>
        <authorList>
            <person name="Bassil N.M."/>
            <person name="Lloyd J.R."/>
        </authorList>
    </citation>
    <scope>NUCLEOTIDE SEQUENCE [LARGE SCALE GENOMIC DNA]</scope>
    <source>
        <strain evidence="17 18">NB2006</strain>
    </source>
</reference>
<dbReference type="Pfam" id="PF00512">
    <property type="entry name" value="HisKA"/>
    <property type="match status" value="1"/>
</dbReference>
<evidence type="ECO:0000256" key="4">
    <source>
        <dbReference type="ARBA" id="ARBA00012438"/>
    </source>
</evidence>
<dbReference type="PRINTS" id="PR00344">
    <property type="entry name" value="BCTRLSENSOR"/>
</dbReference>
<keyword evidence="9 17" id="KW-0418">Kinase</keyword>
<evidence type="ECO:0000313" key="17">
    <source>
        <dbReference type="EMBL" id="QOY36893.1"/>
    </source>
</evidence>
<dbReference type="InterPro" id="IPR005467">
    <property type="entry name" value="His_kinase_dom"/>
</dbReference>
<dbReference type="SMART" id="SM00304">
    <property type="entry name" value="HAMP"/>
    <property type="match status" value="1"/>
</dbReference>
<dbReference type="CDD" id="cd06225">
    <property type="entry name" value="HAMP"/>
    <property type="match status" value="1"/>
</dbReference>
<evidence type="ECO:0000256" key="13">
    <source>
        <dbReference type="SAM" id="Phobius"/>
    </source>
</evidence>
<dbReference type="GO" id="GO:0000155">
    <property type="term" value="F:phosphorelay sensor kinase activity"/>
    <property type="evidence" value="ECO:0007669"/>
    <property type="project" value="InterPro"/>
</dbReference>
<reference evidence="16 18" key="1">
    <citation type="submission" date="2016-10" db="EMBL/GenBank/DDBJ databases">
        <title>Draft genome sequences of four alkaliphilic bacteria belonging to the Anaerobacillus genus.</title>
        <authorList>
            <person name="Bassil N.M."/>
            <person name="Lloyd J.R."/>
        </authorList>
    </citation>
    <scope>NUCLEOTIDE SEQUENCE [LARGE SCALE GENOMIC DNA]</scope>
    <source>
        <strain evidence="16 18">NB2006</strain>
    </source>
</reference>
<keyword evidence="5" id="KW-1003">Cell membrane</keyword>
<evidence type="ECO:0000256" key="2">
    <source>
        <dbReference type="ARBA" id="ARBA00004314"/>
    </source>
</evidence>
<gene>
    <name evidence="17" type="ORF">AWH56_004380</name>
    <name evidence="16" type="ORF">AWH56_14790</name>
</gene>
<dbReference type="SUPFAM" id="SSF55874">
    <property type="entry name" value="ATPase domain of HSP90 chaperone/DNA topoisomerase II/histidine kinase"/>
    <property type="match status" value="1"/>
</dbReference>
<evidence type="ECO:0000256" key="9">
    <source>
        <dbReference type="ARBA" id="ARBA00022777"/>
    </source>
</evidence>
<evidence type="ECO:0000256" key="11">
    <source>
        <dbReference type="ARBA" id="ARBA00023012"/>
    </source>
</evidence>
<accession>A0A1S2LHN8</accession>
<dbReference type="InterPro" id="IPR003594">
    <property type="entry name" value="HATPase_dom"/>
</dbReference>
<protein>
    <recommendedName>
        <fullName evidence="4">histidine kinase</fullName>
        <ecNumber evidence="4">2.7.13.3</ecNumber>
    </recommendedName>
</protein>
<dbReference type="InterPro" id="IPR003661">
    <property type="entry name" value="HisK_dim/P_dom"/>
</dbReference>
<dbReference type="Gene3D" id="3.30.450.20">
    <property type="entry name" value="PAS domain"/>
    <property type="match status" value="1"/>
</dbReference>
<evidence type="ECO:0000256" key="6">
    <source>
        <dbReference type="ARBA" id="ARBA00022553"/>
    </source>
</evidence>
<evidence type="ECO:0000256" key="3">
    <source>
        <dbReference type="ARBA" id="ARBA00004651"/>
    </source>
</evidence>
<evidence type="ECO:0000313" key="18">
    <source>
        <dbReference type="Proteomes" id="UP000180175"/>
    </source>
</evidence>
<dbReference type="InterPro" id="IPR003660">
    <property type="entry name" value="HAMP_dom"/>
</dbReference>
<dbReference type="PROSITE" id="PS50109">
    <property type="entry name" value="HIS_KIN"/>
    <property type="match status" value="1"/>
</dbReference>
<sequence length="461" mass="52211">MNLNRIDLKLGATISALFLALLFPLGFVIHEIFSGFYFKNVEENTQQISYHYASLIANNHETGIYEALDLIATLSQVLLYVVDNSGNVIVSNAPYIHLGDKITLEELSNLRRGFKQENIYDETHHKTYYISGSSIFKDDQFIGAVYILTPIESVIASLEKIRSLIFFAALGSFLLATGFTLILSKKLSNPLVKMERATRKIAKGDLNTRLVIRSKDEIGSLGTAINDLAMDLKRYRDSRSEFFANISHELRTPLTYLKGYSRVLKEELYNSNEEKLQYLNIIDNETTRLTNLINDLSDLSMIEEGKIVLNNVEIDITQIVEDVFQKTKYRAEQKGLLFSIKVPSEVPFIYGDGLRLEQIFINLIENAIRYTDNGTICLEILVDEKEVKIIIKDTGIGISKENLQFIFERFFRLEKSRSRKYGGSGLGLSIVKKLVELQNGAITVESKVNIGTKVVVIFPLS</sequence>
<dbReference type="EMBL" id="CP063356">
    <property type="protein sequence ID" value="QOY36893.1"/>
    <property type="molecule type" value="Genomic_DNA"/>
</dbReference>
<dbReference type="SUPFAM" id="SSF158472">
    <property type="entry name" value="HAMP domain-like"/>
    <property type="match status" value="1"/>
</dbReference>
<dbReference type="PROSITE" id="PS50885">
    <property type="entry name" value="HAMP"/>
    <property type="match status" value="1"/>
</dbReference>
<dbReference type="InterPro" id="IPR004358">
    <property type="entry name" value="Sig_transdc_His_kin-like_C"/>
</dbReference>
<dbReference type="InterPro" id="IPR050736">
    <property type="entry name" value="Sensor_HK_Regulatory"/>
</dbReference>
<dbReference type="AlphaFoldDB" id="A0A1S2LHN8"/>
<keyword evidence="6" id="KW-0597">Phosphoprotein</keyword>
<dbReference type="RefSeq" id="WP_071317817.1">
    <property type="nucleotide sequence ID" value="NZ_CP063356.2"/>
</dbReference>
<dbReference type="InterPro" id="IPR036890">
    <property type="entry name" value="HATPase_C_sf"/>
</dbReference>
<dbReference type="GO" id="GO:0005886">
    <property type="term" value="C:plasma membrane"/>
    <property type="evidence" value="ECO:0007669"/>
    <property type="project" value="UniProtKB-SubCell"/>
</dbReference>
<dbReference type="SMART" id="SM00388">
    <property type="entry name" value="HisKA"/>
    <property type="match status" value="1"/>
</dbReference>
<dbReference type="PANTHER" id="PTHR43711:SF26">
    <property type="entry name" value="SENSOR HISTIDINE KINASE RCSC"/>
    <property type="match status" value="1"/>
</dbReference>
<evidence type="ECO:0000256" key="8">
    <source>
        <dbReference type="ARBA" id="ARBA00022741"/>
    </source>
</evidence>
<keyword evidence="12 13" id="KW-0472">Membrane</keyword>
<keyword evidence="18" id="KW-1185">Reference proteome</keyword>